<name>A0A163QPJ8_9CELL</name>
<proteinExistence type="predicted"/>
<dbReference type="InterPro" id="IPR038694">
    <property type="entry name" value="DUF427_sf"/>
</dbReference>
<dbReference type="RefSeq" id="WP_068709407.1">
    <property type="nucleotide sequence ID" value="NZ_LRIE01000080.1"/>
</dbReference>
<evidence type="ECO:0000313" key="2">
    <source>
        <dbReference type="EMBL" id="KZM34392.1"/>
    </source>
</evidence>
<dbReference type="InterPro" id="IPR007361">
    <property type="entry name" value="DUF427"/>
</dbReference>
<organism evidence="2 3">
    <name type="scientific">Oerskovia enterophila</name>
    <dbReference type="NCBI Taxonomy" id="43678"/>
    <lineage>
        <taxon>Bacteria</taxon>
        <taxon>Bacillati</taxon>
        <taxon>Actinomycetota</taxon>
        <taxon>Actinomycetes</taxon>
        <taxon>Micrococcales</taxon>
        <taxon>Cellulomonadaceae</taxon>
        <taxon>Oerskovia</taxon>
    </lineage>
</organism>
<reference evidence="2 3" key="1">
    <citation type="submission" date="2016-01" db="EMBL/GenBank/DDBJ databases">
        <title>Genome sequence of Oerskovia enterophila VJag, an agar and cellulose degrading bacterium.</title>
        <authorList>
            <person name="Poehlein A."/>
            <person name="Jag V."/>
            <person name="Bengelsdorf F."/>
            <person name="Duerre P."/>
            <person name="Daniel R."/>
        </authorList>
    </citation>
    <scope>NUCLEOTIDE SEQUENCE [LARGE SCALE GENOMIC DNA]</scope>
    <source>
        <strain evidence="2 3">VJag</strain>
    </source>
</reference>
<dbReference type="PANTHER" id="PTHR34310">
    <property type="entry name" value="DUF427 DOMAIN PROTEIN (AFU_ORTHOLOGUE AFUA_3G02220)"/>
    <property type="match status" value="1"/>
</dbReference>
<dbReference type="OrthoDB" id="9815163at2"/>
<gene>
    <name evidence="2" type="ORF">OJAG_29560</name>
</gene>
<evidence type="ECO:0000313" key="3">
    <source>
        <dbReference type="Proteomes" id="UP000076447"/>
    </source>
</evidence>
<dbReference type="EMBL" id="LRIE01000080">
    <property type="protein sequence ID" value="KZM34392.1"/>
    <property type="molecule type" value="Genomic_DNA"/>
</dbReference>
<accession>A0A163QPJ8</accession>
<dbReference type="STRING" id="43678.OJAG_29560"/>
<dbReference type="Pfam" id="PF04248">
    <property type="entry name" value="NTP_transf_9"/>
    <property type="match status" value="1"/>
</dbReference>
<dbReference type="PATRIC" id="fig|43678.3.peg.3093"/>
<sequence length="279" mass="31654">MATSWVDRWQLDLDRLRWYPAAQEIRAVRREDPTTLVLRSITARLVWEPWRLLPVYAVPAADVRVPLVEGEHQEGQVRHGLIPHPLHFERHTCGGTELWPGGPDGVPEPGTSATFFRPDDEDLAGHVLVDFQAYDWFAEDQPLAAHPRDPFKRVDVVPSSRHVVVSLGGLLLADTSRAMALTETYLPLRWYVPREDVQWDALTPSTTTSDCAYKGHARYWSLASGDPDGADIGWSYEAPLSDGERVRGYVAFWCERTDLTLDGTQMPRPESLFFPRGRR</sequence>
<comment type="caution">
    <text evidence="2">The sequence shown here is derived from an EMBL/GenBank/DDBJ whole genome shotgun (WGS) entry which is preliminary data.</text>
</comment>
<dbReference type="AlphaFoldDB" id="A0A163QPJ8"/>
<dbReference type="Proteomes" id="UP000076447">
    <property type="component" value="Unassembled WGS sequence"/>
</dbReference>
<feature type="domain" description="DUF427" evidence="1">
    <location>
        <begin position="163"/>
        <end position="253"/>
    </location>
</feature>
<protein>
    <recommendedName>
        <fullName evidence="1">DUF427 domain-containing protein</fullName>
    </recommendedName>
</protein>
<dbReference type="PANTHER" id="PTHR34310:SF9">
    <property type="entry name" value="BLR5716 PROTEIN"/>
    <property type="match status" value="1"/>
</dbReference>
<dbReference type="Gene3D" id="2.170.150.40">
    <property type="entry name" value="Domain of unknown function (DUF427)"/>
    <property type="match status" value="1"/>
</dbReference>
<evidence type="ECO:0000259" key="1">
    <source>
        <dbReference type="Pfam" id="PF04248"/>
    </source>
</evidence>